<dbReference type="PROSITE" id="PS50110">
    <property type="entry name" value="RESPONSE_REGULATORY"/>
    <property type="match status" value="1"/>
</dbReference>
<dbReference type="GO" id="GO:0005737">
    <property type="term" value="C:cytoplasm"/>
    <property type="evidence" value="ECO:0007669"/>
    <property type="project" value="UniProtKB-SubCell"/>
</dbReference>
<evidence type="ECO:0000259" key="12">
    <source>
        <dbReference type="PROSITE" id="PS50110"/>
    </source>
</evidence>
<feature type="domain" description="Response regulatory" evidence="12">
    <location>
        <begin position="5"/>
        <end position="121"/>
    </location>
</feature>
<dbReference type="InterPro" id="IPR024187">
    <property type="entry name" value="Sig_transdc_resp-reg_cit/mal"/>
</dbReference>
<comment type="subcellular location">
    <subcellularLocation>
        <location evidence="1 10">Cytoplasm</location>
    </subcellularLocation>
</comment>
<evidence type="ECO:0000256" key="3">
    <source>
        <dbReference type="ARBA" id="ARBA00022553"/>
    </source>
</evidence>
<evidence type="ECO:0000256" key="9">
    <source>
        <dbReference type="ARBA" id="ARBA00024867"/>
    </source>
</evidence>
<protein>
    <recommendedName>
        <fullName evidence="10">Transcriptional regulatory protein</fullName>
    </recommendedName>
</protein>
<sequence>MKDITVLIVEDDPMVQEINRRFISKIKDFRVVGFANNGDEALEMVQRLKPQLMLLDVFMAKTDGLTVLKEIRKIGANVDVILITADKTVDTIHEAIRYGVIDYIIKPFKFERFKEALLHYQKMKEHLENKDDFQQQDLDRILHIKSDISAVELPKGLNRTTLELVVDYLKKYPEFHTSVELSKAVGIARVTARRYLEYLANQKIVLVELEYGSVGRPVHRYKYNGSADKAK</sequence>
<dbReference type="RefSeq" id="WP_068558138.1">
    <property type="nucleotide sequence ID" value="NZ_LOEE01000107.1"/>
</dbReference>
<keyword evidence="6 10" id="KW-0238">DNA-binding</keyword>
<dbReference type="PATRIC" id="fig|520762.4.peg.3397"/>
<evidence type="ECO:0000256" key="1">
    <source>
        <dbReference type="ARBA" id="ARBA00004496"/>
    </source>
</evidence>
<dbReference type="AlphaFoldDB" id="A0A140KZ68"/>
<dbReference type="OrthoDB" id="9759232at2"/>
<keyword evidence="3 11" id="KW-0597">Phosphoprotein</keyword>
<comment type="function">
    <text evidence="9">May play the central regulatory role in sporulation. It may be an element of the effector pathway responsible for the activation of sporulation genes in response to nutritional stress. Spo0A may act in concert with spo0H (a sigma factor) to control the expression of some genes that are critical to the sporulation process.</text>
</comment>
<dbReference type="PIRSF" id="PIRSF006171">
    <property type="entry name" value="RR_citrat_malat"/>
    <property type="match status" value="1"/>
</dbReference>
<name>A0A140KZ68_9FIRM</name>
<dbReference type="Gene3D" id="3.40.50.2300">
    <property type="match status" value="1"/>
</dbReference>
<evidence type="ECO:0000313" key="13">
    <source>
        <dbReference type="EMBL" id="KXG73593.1"/>
    </source>
</evidence>
<evidence type="ECO:0000256" key="8">
    <source>
        <dbReference type="ARBA" id="ARBA00023163"/>
    </source>
</evidence>
<evidence type="ECO:0000256" key="10">
    <source>
        <dbReference type="PIRNR" id="PIRNR006171"/>
    </source>
</evidence>
<dbReference type="STRING" id="520762.AN619_30790"/>
<dbReference type="InterPro" id="IPR051271">
    <property type="entry name" value="2C-system_Tx_regulators"/>
</dbReference>
<evidence type="ECO:0000256" key="11">
    <source>
        <dbReference type="PROSITE-ProRule" id="PRU00169"/>
    </source>
</evidence>
<feature type="modified residue" description="4-aspartylphosphate" evidence="11">
    <location>
        <position position="56"/>
    </location>
</feature>
<dbReference type="SUPFAM" id="SSF52172">
    <property type="entry name" value="CheY-like"/>
    <property type="match status" value="1"/>
</dbReference>
<keyword evidence="5 10" id="KW-0805">Transcription regulation</keyword>
<dbReference type="PANTHER" id="PTHR45526:SF1">
    <property type="entry name" value="TRANSCRIPTIONAL REGULATORY PROTEIN DCUR-RELATED"/>
    <property type="match status" value="1"/>
</dbReference>
<evidence type="ECO:0000313" key="14">
    <source>
        <dbReference type="Proteomes" id="UP000070456"/>
    </source>
</evidence>
<keyword evidence="7 10" id="KW-0010">Activator</keyword>
<dbReference type="InterPro" id="IPR011006">
    <property type="entry name" value="CheY-like_superfamily"/>
</dbReference>
<keyword evidence="8 10" id="KW-0804">Transcription</keyword>
<dbReference type="Pfam" id="PF00072">
    <property type="entry name" value="Response_reg"/>
    <property type="match status" value="1"/>
</dbReference>
<evidence type="ECO:0000256" key="7">
    <source>
        <dbReference type="ARBA" id="ARBA00023159"/>
    </source>
</evidence>
<dbReference type="PANTHER" id="PTHR45526">
    <property type="entry name" value="TRANSCRIPTIONAL REGULATORY PROTEIN DPIA"/>
    <property type="match status" value="1"/>
</dbReference>
<evidence type="ECO:0000256" key="5">
    <source>
        <dbReference type="ARBA" id="ARBA00023015"/>
    </source>
</evidence>
<dbReference type="SMART" id="SM00448">
    <property type="entry name" value="REC"/>
    <property type="match status" value="1"/>
</dbReference>
<proteinExistence type="predicted"/>
<reference evidence="13 14" key="1">
    <citation type="submission" date="2015-12" db="EMBL/GenBank/DDBJ databases">
        <title>Draft genome sequence of the thermoanaerobe Thermotalea metallivorans, an isolate from the runoff channel of the Great Artesian Basin, Australia.</title>
        <authorList>
            <person name="Patel B.K."/>
        </authorList>
    </citation>
    <scope>NUCLEOTIDE SEQUENCE [LARGE SCALE GENOMIC DNA]</scope>
    <source>
        <strain evidence="13 14">B2-1</strain>
    </source>
</reference>
<dbReference type="GO" id="GO:0003700">
    <property type="term" value="F:DNA-binding transcription factor activity"/>
    <property type="evidence" value="ECO:0007669"/>
    <property type="project" value="InterPro"/>
</dbReference>
<dbReference type="InterPro" id="IPR001789">
    <property type="entry name" value="Sig_transdc_resp-reg_receiver"/>
</dbReference>
<keyword evidence="14" id="KW-1185">Reference proteome</keyword>
<dbReference type="CDD" id="cd19925">
    <property type="entry name" value="REC_citrate_TCS"/>
    <property type="match status" value="1"/>
</dbReference>
<dbReference type="GO" id="GO:0000156">
    <property type="term" value="F:phosphorelay response regulator activity"/>
    <property type="evidence" value="ECO:0007669"/>
    <property type="project" value="TreeGrafter"/>
</dbReference>
<dbReference type="EMBL" id="LOEE01000107">
    <property type="protein sequence ID" value="KXG73593.1"/>
    <property type="molecule type" value="Genomic_DNA"/>
</dbReference>
<evidence type="ECO:0000256" key="6">
    <source>
        <dbReference type="ARBA" id="ARBA00023125"/>
    </source>
</evidence>
<comment type="caution">
    <text evidence="13">The sequence shown here is derived from an EMBL/GenBank/DDBJ whole genome shotgun (WGS) entry which is preliminary data.</text>
</comment>
<evidence type="ECO:0000256" key="2">
    <source>
        <dbReference type="ARBA" id="ARBA00022490"/>
    </source>
</evidence>
<accession>A0A140KZ68</accession>
<keyword evidence="4 10" id="KW-0902">Two-component regulatory system</keyword>
<organism evidence="13 14">
    <name type="scientific">Thermotalea metallivorans</name>
    <dbReference type="NCBI Taxonomy" id="520762"/>
    <lineage>
        <taxon>Bacteria</taxon>
        <taxon>Bacillati</taxon>
        <taxon>Bacillota</taxon>
        <taxon>Clostridia</taxon>
        <taxon>Peptostreptococcales</taxon>
        <taxon>Thermotaleaceae</taxon>
        <taxon>Thermotalea</taxon>
    </lineage>
</organism>
<dbReference type="GO" id="GO:0003677">
    <property type="term" value="F:DNA binding"/>
    <property type="evidence" value="ECO:0007669"/>
    <property type="project" value="UniProtKB-KW"/>
</dbReference>
<gene>
    <name evidence="13" type="primary">dcuR</name>
    <name evidence="13" type="ORF">AN619_30790</name>
</gene>
<dbReference type="Proteomes" id="UP000070456">
    <property type="component" value="Unassembled WGS sequence"/>
</dbReference>
<evidence type="ECO:0000256" key="4">
    <source>
        <dbReference type="ARBA" id="ARBA00023012"/>
    </source>
</evidence>
<dbReference type="Pfam" id="PF20714">
    <property type="entry name" value="HTH_64"/>
    <property type="match status" value="1"/>
</dbReference>
<keyword evidence="2 10" id="KW-0963">Cytoplasm</keyword>
<dbReference type="InterPro" id="IPR048714">
    <property type="entry name" value="DpiA-like_HTH"/>
</dbReference>